<dbReference type="InterPro" id="IPR032689">
    <property type="entry name" value="TraG-D_C"/>
</dbReference>
<keyword evidence="5" id="KW-1185">Reference proteome</keyword>
<dbReference type="Gene3D" id="3.40.50.300">
    <property type="entry name" value="P-loop containing nucleotide triphosphate hydrolases"/>
    <property type="match status" value="1"/>
</dbReference>
<evidence type="ECO:0000259" key="1">
    <source>
        <dbReference type="Pfam" id="PF12696"/>
    </source>
</evidence>
<dbReference type="PATRIC" id="fig|1405.8.peg.58"/>
<dbReference type="AlphaFoldDB" id="A0A090Z266"/>
<dbReference type="CDD" id="cd01127">
    <property type="entry name" value="TrwB_TraG_TraD_VirD4"/>
    <property type="match status" value="1"/>
</dbReference>
<dbReference type="EMBL" id="JMQC01000007">
    <property type="protein sequence ID" value="KFN04722.1"/>
    <property type="molecule type" value="Genomic_DNA"/>
</dbReference>
<dbReference type="RefSeq" id="WP_042978658.1">
    <property type="nucleotide sequence ID" value="NZ_JMQC01000007.1"/>
</dbReference>
<evidence type="ECO:0000313" key="4">
    <source>
        <dbReference type="Proteomes" id="UP000029389"/>
    </source>
</evidence>
<gene>
    <name evidence="3" type="ORF">D0U04_23880</name>
    <name evidence="2" type="ORF">DJ93_5887</name>
</gene>
<organism evidence="2 4">
    <name type="scientific">Bacillus clarus</name>
    <dbReference type="NCBI Taxonomy" id="2338372"/>
    <lineage>
        <taxon>Bacteria</taxon>
        <taxon>Bacillati</taxon>
        <taxon>Bacillota</taxon>
        <taxon>Bacilli</taxon>
        <taxon>Bacillales</taxon>
        <taxon>Bacillaceae</taxon>
        <taxon>Bacillus</taxon>
        <taxon>Bacillus cereus group</taxon>
    </lineage>
</organism>
<reference evidence="3 5" key="2">
    <citation type="submission" date="2018-08" db="EMBL/GenBank/DDBJ databases">
        <title>Bacillus clarus sp. nov. strain PS00077A.</title>
        <authorList>
            <person name="Mendez Acevedo M."/>
            <person name="Carroll L."/>
            <person name="Mukherjee M."/>
            <person name="Wiedmann M."/>
            <person name="Kovac J."/>
        </authorList>
    </citation>
    <scope>NUCLEOTIDE SEQUENCE [LARGE SCALE GENOMIC DNA]</scope>
    <source>
        <strain evidence="3 5">PS00077A</strain>
    </source>
</reference>
<feature type="domain" description="TraD/TraG TraM recognition site" evidence="1">
    <location>
        <begin position="138"/>
        <end position="190"/>
    </location>
</feature>
<evidence type="ECO:0000313" key="3">
    <source>
        <dbReference type="EMBL" id="RFT63912.1"/>
    </source>
</evidence>
<dbReference type="Pfam" id="PF12696">
    <property type="entry name" value="TraG-D_C"/>
    <property type="match status" value="1"/>
</dbReference>
<name>A0A090Z266_9BACI</name>
<comment type="caution">
    <text evidence="2">The sequence shown here is derived from an EMBL/GenBank/DDBJ whole genome shotgun (WGS) entry which is preliminary data.</text>
</comment>
<evidence type="ECO:0000313" key="2">
    <source>
        <dbReference type="EMBL" id="KFN04722.1"/>
    </source>
</evidence>
<protein>
    <submittedName>
        <fullName evidence="2">Type IV secretory system Conjugative DNA transfer family protein</fullName>
    </submittedName>
</protein>
<reference evidence="2 4" key="1">
    <citation type="submission" date="2014-04" db="EMBL/GenBank/DDBJ databases">
        <authorList>
            <person name="Bishop-Lilly K.A."/>
            <person name="Broomall S.M."/>
            <person name="Chain P.S."/>
            <person name="Chertkov O."/>
            <person name="Coyne S.R."/>
            <person name="Daligault H.E."/>
            <person name="Davenport K.W."/>
            <person name="Erkkila T."/>
            <person name="Frey K.G."/>
            <person name="Gibbons H.S."/>
            <person name="Gu W."/>
            <person name="Jaissle J."/>
            <person name="Johnson S.L."/>
            <person name="Koroleva G.I."/>
            <person name="Ladner J.T."/>
            <person name="Lo C.-C."/>
            <person name="Minogue T.D."/>
            <person name="Munk C."/>
            <person name="Palacios G.F."/>
            <person name="Redden C.L."/>
            <person name="Rosenzweig C.N."/>
            <person name="Scholz M.B."/>
            <person name="Teshima H."/>
            <person name="Xu Y."/>
        </authorList>
    </citation>
    <scope>NUCLEOTIDE SEQUENCE [LARGE SCALE GENOMIC DNA]</scope>
    <source>
        <strain evidence="2 4">BHP</strain>
    </source>
</reference>
<dbReference type="InterPro" id="IPR027417">
    <property type="entry name" value="P-loop_NTPase"/>
</dbReference>
<sequence>MLGVIQRCSGLLQAVGIFNQGEKDVDVTKASQEAYRTVIEGVRKAKQKFIFIFDPTNQVYEDTHRQKLAQGYHIVKHNLLSDTVFLDDESNQKVIMYVSIDTVTSTYEDRGEALSHFLHLLTEKKKIRPIHLVFYQFNLYPIPHIEQFLKESATYNIRTSIVVESHSVLQRIYGKHGAKRIATSCQTTVLA</sequence>
<dbReference type="EMBL" id="QVOD01000042">
    <property type="protein sequence ID" value="RFT63912.1"/>
    <property type="molecule type" value="Genomic_DNA"/>
</dbReference>
<evidence type="ECO:0000313" key="5">
    <source>
        <dbReference type="Proteomes" id="UP000264294"/>
    </source>
</evidence>
<accession>A0A090Z266</accession>
<dbReference type="Proteomes" id="UP000029389">
    <property type="component" value="Unassembled WGS sequence"/>
</dbReference>
<dbReference type="Proteomes" id="UP000264294">
    <property type="component" value="Unassembled WGS sequence"/>
</dbReference>
<proteinExistence type="predicted"/>